<comment type="similarity">
    <text evidence="2 7">Belongs to the DedA family.</text>
</comment>
<evidence type="ECO:0000313" key="9">
    <source>
        <dbReference type="EMBL" id="VDS09136.1"/>
    </source>
</evidence>
<evidence type="ECO:0000256" key="5">
    <source>
        <dbReference type="ARBA" id="ARBA00022989"/>
    </source>
</evidence>
<keyword evidence="6 7" id="KW-0472">Membrane</keyword>
<protein>
    <submittedName>
        <fullName evidence="9">SNARE associated Golgi protein</fullName>
    </submittedName>
</protein>
<dbReference type="PANTHER" id="PTHR30353:SF15">
    <property type="entry name" value="INNER MEMBRANE PROTEIN YABI"/>
    <property type="match status" value="1"/>
</dbReference>
<keyword evidence="3 7" id="KW-1003">Cell membrane</keyword>
<sequence>MTQGLAALLPHWGPLVLAVSAFLSCMMVPLPTSALLLTAGALSGTGHLWLPELVAGAVVGATAGDLAAFGLAHRLEPWLNRPGSRRAALFGRARALIARRGVLAVFLSRWLITPLGPATNYVAGATGMTAGRFAAASLAGECLWAVLHLTLGHLMARGFRHSEGAALKAVAVGLGLAAVLLGLRWLWHRRGGGTI</sequence>
<name>A0A3S4GNU9_9RHOB</name>
<dbReference type="RefSeq" id="WP_126154798.1">
    <property type="nucleotide sequence ID" value="NZ_UZWE01000033.1"/>
</dbReference>
<keyword evidence="4 7" id="KW-0812">Transmembrane</keyword>
<reference evidence="9 10" key="1">
    <citation type="submission" date="2018-12" db="EMBL/GenBank/DDBJ databases">
        <authorList>
            <person name="Criscuolo A."/>
        </authorList>
    </citation>
    <scope>NUCLEOTIDE SEQUENCE [LARGE SCALE GENOMIC DNA]</scope>
    <source>
        <strain evidence="9">ACIP1116241</strain>
    </source>
</reference>
<dbReference type="Pfam" id="PF09335">
    <property type="entry name" value="VTT_dom"/>
    <property type="match status" value="1"/>
</dbReference>
<organism evidence="9 10">
    <name type="scientific">Paracoccus haematequi</name>
    <dbReference type="NCBI Taxonomy" id="2491866"/>
    <lineage>
        <taxon>Bacteria</taxon>
        <taxon>Pseudomonadati</taxon>
        <taxon>Pseudomonadota</taxon>
        <taxon>Alphaproteobacteria</taxon>
        <taxon>Rhodobacterales</taxon>
        <taxon>Paracoccaceae</taxon>
        <taxon>Paracoccus</taxon>
    </lineage>
</organism>
<gene>
    <name evidence="9" type="ORF">PARHAE_02326</name>
</gene>
<feature type="domain" description="VTT" evidence="8">
    <location>
        <begin position="30"/>
        <end position="153"/>
    </location>
</feature>
<evidence type="ECO:0000259" key="8">
    <source>
        <dbReference type="Pfam" id="PF09335"/>
    </source>
</evidence>
<evidence type="ECO:0000256" key="1">
    <source>
        <dbReference type="ARBA" id="ARBA00004651"/>
    </source>
</evidence>
<feature type="transmembrane region" description="Helical" evidence="7">
    <location>
        <begin position="132"/>
        <end position="154"/>
    </location>
</feature>
<dbReference type="EMBL" id="UZWE01000033">
    <property type="protein sequence ID" value="VDS09136.1"/>
    <property type="molecule type" value="Genomic_DNA"/>
</dbReference>
<keyword evidence="5 7" id="KW-1133">Transmembrane helix</keyword>
<dbReference type="InterPro" id="IPR032818">
    <property type="entry name" value="DedA-like"/>
</dbReference>
<proteinExistence type="inferred from homology"/>
<accession>A0A3S4GNU9</accession>
<evidence type="ECO:0000256" key="3">
    <source>
        <dbReference type="ARBA" id="ARBA00022475"/>
    </source>
</evidence>
<dbReference type="AlphaFoldDB" id="A0A3S4GNU9"/>
<keyword evidence="10" id="KW-1185">Reference proteome</keyword>
<dbReference type="InterPro" id="IPR032816">
    <property type="entry name" value="VTT_dom"/>
</dbReference>
<feature type="transmembrane region" description="Helical" evidence="7">
    <location>
        <begin position="166"/>
        <end position="187"/>
    </location>
</feature>
<dbReference type="OrthoDB" id="9782291at2"/>
<evidence type="ECO:0000256" key="4">
    <source>
        <dbReference type="ARBA" id="ARBA00022692"/>
    </source>
</evidence>
<evidence type="ECO:0000313" key="10">
    <source>
        <dbReference type="Proteomes" id="UP000270743"/>
    </source>
</evidence>
<evidence type="ECO:0000256" key="7">
    <source>
        <dbReference type="RuleBase" id="RU367016"/>
    </source>
</evidence>
<evidence type="ECO:0000256" key="6">
    <source>
        <dbReference type="ARBA" id="ARBA00023136"/>
    </source>
</evidence>
<evidence type="ECO:0000256" key="2">
    <source>
        <dbReference type="ARBA" id="ARBA00010792"/>
    </source>
</evidence>
<dbReference type="Proteomes" id="UP000270743">
    <property type="component" value="Unassembled WGS sequence"/>
</dbReference>
<dbReference type="GO" id="GO:0005886">
    <property type="term" value="C:plasma membrane"/>
    <property type="evidence" value="ECO:0007669"/>
    <property type="project" value="UniProtKB-SubCell"/>
</dbReference>
<dbReference type="PANTHER" id="PTHR30353">
    <property type="entry name" value="INNER MEMBRANE PROTEIN DEDA-RELATED"/>
    <property type="match status" value="1"/>
</dbReference>
<comment type="caution">
    <text evidence="7">Lacks conserved residue(s) required for the propagation of feature annotation.</text>
</comment>
<comment type="subcellular location">
    <subcellularLocation>
        <location evidence="1 7">Cell membrane</location>
        <topology evidence="1 7">Multi-pass membrane protein</topology>
    </subcellularLocation>
</comment>